<organism evidence="1 2">
    <name type="scientific">Emticicia aquatilis</name>
    <dbReference type="NCBI Taxonomy" id="1537369"/>
    <lineage>
        <taxon>Bacteria</taxon>
        <taxon>Pseudomonadati</taxon>
        <taxon>Bacteroidota</taxon>
        <taxon>Cytophagia</taxon>
        <taxon>Cytophagales</taxon>
        <taxon>Leadbetterellaceae</taxon>
        <taxon>Emticicia</taxon>
    </lineage>
</organism>
<protein>
    <recommendedName>
        <fullName evidence="3">SRPBCC domain-containing protein</fullName>
    </recommendedName>
</protein>
<accession>A0A916Z857</accession>
<proteinExistence type="predicted"/>
<evidence type="ECO:0008006" key="3">
    <source>
        <dbReference type="Google" id="ProtNLM"/>
    </source>
</evidence>
<dbReference type="RefSeq" id="WP_188770626.1">
    <property type="nucleotide sequence ID" value="NZ_BMKK01000015.1"/>
</dbReference>
<dbReference type="Gene3D" id="3.30.530.20">
    <property type="match status" value="1"/>
</dbReference>
<dbReference type="AlphaFoldDB" id="A0A916Z857"/>
<dbReference type="InterPro" id="IPR023393">
    <property type="entry name" value="START-like_dom_sf"/>
</dbReference>
<gene>
    <name evidence="1" type="ORF">GCM10011514_49760</name>
</gene>
<comment type="caution">
    <text evidence="1">The sequence shown here is derived from an EMBL/GenBank/DDBJ whole genome shotgun (WGS) entry which is preliminary data.</text>
</comment>
<name>A0A916Z857_9BACT</name>
<dbReference type="EMBL" id="BMKK01000015">
    <property type="protein sequence ID" value="GGD79819.1"/>
    <property type="molecule type" value="Genomic_DNA"/>
</dbReference>
<dbReference type="Pfam" id="PF10604">
    <property type="entry name" value="Polyketide_cyc2"/>
    <property type="match status" value="1"/>
</dbReference>
<dbReference type="Proteomes" id="UP000609064">
    <property type="component" value="Unassembled WGS sequence"/>
</dbReference>
<dbReference type="InterPro" id="IPR019587">
    <property type="entry name" value="Polyketide_cyclase/dehydratase"/>
</dbReference>
<evidence type="ECO:0000313" key="1">
    <source>
        <dbReference type="EMBL" id="GGD79819.1"/>
    </source>
</evidence>
<sequence>MKKINCLIISIILVFFLNKTYAQRQDWRKYVTQAKMNWPTYFEPSESPIFVHNEIEINASPEKVWAILISTKDWKNWYNGAGDVETINAEKLEAKTKFNWRSLKMNVASEVKQYEPNKRLAYTVKTKGVDTYHVWLIVPMATGCKIITQETQHGFKCKMGKIFKPKQIVEAHQRGVEGLKKLAESNKI</sequence>
<reference evidence="1" key="1">
    <citation type="journal article" date="2014" name="Int. J. Syst. Evol. Microbiol.">
        <title>Complete genome sequence of Corynebacterium casei LMG S-19264T (=DSM 44701T), isolated from a smear-ripened cheese.</title>
        <authorList>
            <consortium name="US DOE Joint Genome Institute (JGI-PGF)"/>
            <person name="Walter F."/>
            <person name="Albersmeier A."/>
            <person name="Kalinowski J."/>
            <person name="Ruckert C."/>
        </authorList>
    </citation>
    <scope>NUCLEOTIDE SEQUENCE</scope>
    <source>
        <strain evidence="1">CGMCC 1.15958</strain>
    </source>
</reference>
<evidence type="ECO:0000313" key="2">
    <source>
        <dbReference type="Proteomes" id="UP000609064"/>
    </source>
</evidence>
<keyword evidence="2" id="KW-1185">Reference proteome</keyword>
<dbReference type="SUPFAM" id="SSF55961">
    <property type="entry name" value="Bet v1-like"/>
    <property type="match status" value="1"/>
</dbReference>
<reference evidence="1" key="2">
    <citation type="submission" date="2020-09" db="EMBL/GenBank/DDBJ databases">
        <authorList>
            <person name="Sun Q."/>
            <person name="Zhou Y."/>
        </authorList>
    </citation>
    <scope>NUCLEOTIDE SEQUENCE</scope>
    <source>
        <strain evidence="1">CGMCC 1.15958</strain>
    </source>
</reference>